<feature type="binding site" evidence="1">
    <location>
        <position position="260"/>
    </location>
    <ligand>
        <name>Mg(2+)</name>
        <dbReference type="ChEBI" id="CHEBI:18420"/>
        <label>1</label>
    </ligand>
</feature>
<feature type="binding site" evidence="1">
    <location>
        <position position="49"/>
    </location>
    <ligand>
        <name>Mg(2+)</name>
        <dbReference type="ChEBI" id="CHEBI:18420"/>
        <label>1</label>
    </ligand>
</feature>
<dbReference type="PANTHER" id="PTHR16222:SF12">
    <property type="entry name" value="ADP-RIBOSYLGLYCOHYDROLASE-RELATED"/>
    <property type="match status" value="1"/>
</dbReference>
<dbReference type="Proteomes" id="UP000606172">
    <property type="component" value="Unassembled WGS sequence"/>
</dbReference>
<dbReference type="Pfam" id="PF03747">
    <property type="entry name" value="ADP_ribosyl_GH"/>
    <property type="match status" value="1"/>
</dbReference>
<dbReference type="Gene3D" id="1.10.4080.10">
    <property type="entry name" value="ADP-ribosylation/Crystallin J1"/>
    <property type="match status" value="1"/>
</dbReference>
<comment type="cofactor">
    <cofactor evidence="1">
        <name>Mg(2+)</name>
        <dbReference type="ChEBI" id="CHEBI:18420"/>
    </cofactor>
    <text evidence="1">Binds 2 magnesium ions per subunit.</text>
</comment>
<gene>
    <name evidence="2" type="ORF">Ssi02_41630</name>
</gene>
<dbReference type="InterPro" id="IPR005502">
    <property type="entry name" value="Ribosyl_crysJ1"/>
</dbReference>
<protein>
    <submittedName>
        <fullName evidence="2">Hydrolase</fullName>
    </submittedName>
</protein>
<dbReference type="GO" id="GO:0016787">
    <property type="term" value="F:hydrolase activity"/>
    <property type="evidence" value="ECO:0007669"/>
    <property type="project" value="UniProtKB-KW"/>
</dbReference>
<evidence type="ECO:0000256" key="1">
    <source>
        <dbReference type="PIRSR" id="PIRSR605502-1"/>
    </source>
</evidence>
<dbReference type="PANTHER" id="PTHR16222">
    <property type="entry name" value="ADP-RIBOSYLGLYCOHYDROLASE"/>
    <property type="match status" value="1"/>
</dbReference>
<dbReference type="RefSeq" id="WP_204027652.1">
    <property type="nucleotide sequence ID" value="NZ_BOOW01000027.1"/>
</dbReference>
<dbReference type="AlphaFoldDB" id="A0A919V951"/>
<organism evidence="2 3">
    <name type="scientific">Sinosporangium siamense</name>
    <dbReference type="NCBI Taxonomy" id="1367973"/>
    <lineage>
        <taxon>Bacteria</taxon>
        <taxon>Bacillati</taxon>
        <taxon>Actinomycetota</taxon>
        <taxon>Actinomycetes</taxon>
        <taxon>Streptosporangiales</taxon>
        <taxon>Streptosporangiaceae</taxon>
        <taxon>Sinosporangium</taxon>
    </lineage>
</organism>
<feature type="binding site" evidence="1">
    <location>
        <position position="257"/>
    </location>
    <ligand>
        <name>Mg(2+)</name>
        <dbReference type="ChEBI" id="CHEBI:18420"/>
        <label>1</label>
    </ligand>
</feature>
<proteinExistence type="predicted"/>
<dbReference type="InterPro" id="IPR036705">
    <property type="entry name" value="Ribosyl_crysJ1_sf"/>
</dbReference>
<dbReference type="InterPro" id="IPR050792">
    <property type="entry name" value="ADP-ribosylglycohydrolase"/>
</dbReference>
<accession>A0A919V951</accession>
<keyword evidence="1" id="KW-0479">Metal-binding</keyword>
<dbReference type="GO" id="GO:0046872">
    <property type="term" value="F:metal ion binding"/>
    <property type="evidence" value="ECO:0007669"/>
    <property type="project" value="UniProtKB-KW"/>
</dbReference>
<evidence type="ECO:0000313" key="2">
    <source>
        <dbReference type="EMBL" id="GII93932.1"/>
    </source>
</evidence>
<reference evidence="2" key="1">
    <citation type="submission" date="2021-01" db="EMBL/GenBank/DDBJ databases">
        <title>Whole genome shotgun sequence of Sinosporangium siamense NBRC 109515.</title>
        <authorList>
            <person name="Komaki H."/>
            <person name="Tamura T."/>
        </authorList>
    </citation>
    <scope>NUCLEOTIDE SEQUENCE</scope>
    <source>
        <strain evidence="2">NBRC 109515</strain>
    </source>
</reference>
<name>A0A919V951_9ACTN</name>
<comment type="caution">
    <text evidence="2">The sequence shown here is derived from an EMBL/GenBank/DDBJ whole genome shotgun (WGS) entry which is preliminary data.</text>
</comment>
<keyword evidence="1" id="KW-0460">Magnesium</keyword>
<feature type="binding site" evidence="1">
    <location>
        <position position="51"/>
    </location>
    <ligand>
        <name>Mg(2+)</name>
        <dbReference type="ChEBI" id="CHEBI:18420"/>
        <label>1</label>
    </ligand>
</feature>
<evidence type="ECO:0000313" key="3">
    <source>
        <dbReference type="Proteomes" id="UP000606172"/>
    </source>
</evidence>
<sequence>MPTTAPLTRATASLYGLALGDALGSQFFVPANHRAPHARTTPPAPWGWTDDTEMACSVLRVLTDHGAVDKDALARGFAVHHDFDRGYGPAVNRMLRLIREGGDWHTLASELFGGQGSWGNGAAMRVAPLGAWFGADLAQAVRQAEMSALVTHTHPEAVAGAIAVATAAAVAATHPELSPGGFLDEVLARTPPGRVRDGVALARRLLPLRDPHLAARDLGNGSRTSASDTVPFTLWAAAHHLDDYEEAFWLTAAAGGDVDTTCAIVGGIVGARVGLGGLPGEWLAAVEPLPGWAPGVSPPSPGIVR</sequence>
<dbReference type="SUPFAM" id="SSF101478">
    <property type="entry name" value="ADP-ribosylglycohydrolase"/>
    <property type="match status" value="1"/>
</dbReference>
<feature type="binding site" evidence="1">
    <location>
        <position position="259"/>
    </location>
    <ligand>
        <name>Mg(2+)</name>
        <dbReference type="ChEBI" id="CHEBI:18420"/>
        <label>1</label>
    </ligand>
</feature>
<feature type="binding site" evidence="1">
    <location>
        <position position="50"/>
    </location>
    <ligand>
        <name>Mg(2+)</name>
        <dbReference type="ChEBI" id="CHEBI:18420"/>
        <label>1</label>
    </ligand>
</feature>
<keyword evidence="3" id="KW-1185">Reference proteome</keyword>
<dbReference type="EMBL" id="BOOW01000027">
    <property type="protein sequence ID" value="GII93932.1"/>
    <property type="molecule type" value="Genomic_DNA"/>
</dbReference>
<keyword evidence="2" id="KW-0378">Hydrolase</keyword>